<dbReference type="AlphaFoldDB" id="A0A1B2EXS9"/>
<evidence type="ECO:0000313" key="2">
    <source>
        <dbReference type="EMBL" id="ANY84707.1"/>
    </source>
</evidence>
<dbReference type="Pfam" id="PF01261">
    <property type="entry name" value="AP_endonuc_2"/>
    <property type="match status" value="1"/>
</dbReference>
<geneLocation type="plasmid" evidence="2">
    <name>unnamed2</name>
</geneLocation>
<reference evidence="2" key="1">
    <citation type="submission" date="2016-07" db="EMBL/GenBank/DDBJ databases">
        <title>Microvirga ossetica sp. nov. a new species of rhizobia isolated from root nodules of the legume species Vicia alpestris Steven originated from North Ossetia region in the Caucasus.</title>
        <authorList>
            <person name="Safronova V.I."/>
            <person name="Kuznetsova I.G."/>
            <person name="Sazanova A.L."/>
            <person name="Belimov A."/>
            <person name="Andronov E."/>
            <person name="Osledkin Y.S."/>
            <person name="Onishchuk O.P."/>
            <person name="Kurchak O.N."/>
            <person name="Shaposhnikov A.I."/>
            <person name="Willems A."/>
            <person name="Tikhonovich I.A."/>
        </authorList>
    </citation>
    <scope>NUCLEOTIDE SEQUENCE [LARGE SCALE GENOMIC DNA]</scope>
    <source>
        <strain evidence="2">V5/3M</strain>
        <plasmid evidence="2">unnamed2</plasmid>
    </source>
</reference>
<name>A0A1B2EXS9_9HYPH</name>
<evidence type="ECO:0000259" key="1">
    <source>
        <dbReference type="Pfam" id="PF01261"/>
    </source>
</evidence>
<dbReference type="SUPFAM" id="SSF51658">
    <property type="entry name" value="Xylose isomerase-like"/>
    <property type="match status" value="1"/>
</dbReference>
<organism evidence="2">
    <name type="scientific">Microvirga ossetica</name>
    <dbReference type="NCBI Taxonomy" id="1882682"/>
    <lineage>
        <taxon>Bacteria</taxon>
        <taxon>Pseudomonadati</taxon>
        <taxon>Pseudomonadota</taxon>
        <taxon>Alphaproteobacteria</taxon>
        <taxon>Hyphomicrobiales</taxon>
        <taxon>Methylobacteriaceae</taxon>
        <taxon>Microvirga</taxon>
    </lineage>
</organism>
<dbReference type="InterPro" id="IPR013022">
    <property type="entry name" value="Xyl_isomerase-like_TIM-brl"/>
</dbReference>
<dbReference type="InterPro" id="IPR036237">
    <property type="entry name" value="Xyl_isomerase-like_sf"/>
</dbReference>
<dbReference type="PANTHER" id="PTHR12110:SF41">
    <property type="entry name" value="INOSOSE DEHYDRATASE"/>
    <property type="match status" value="1"/>
</dbReference>
<gene>
    <name evidence="2" type="ORF">BB934_41900</name>
</gene>
<dbReference type="InterPro" id="IPR050312">
    <property type="entry name" value="IolE/XylAMocC-like"/>
</dbReference>
<feature type="domain" description="Xylose isomerase-like TIM barrel" evidence="1">
    <location>
        <begin position="21"/>
        <end position="249"/>
    </location>
</feature>
<accession>A0A1B2EXS9</accession>
<keyword evidence="2" id="KW-0614">Plasmid</keyword>
<dbReference type="EMBL" id="CP016619">
    <property type="protein sequence ID" value="ANY84707.1"/>
    <property type="molecule type" value="Genomic_DNA"/>
</dbReference>
<dbReference type="PANTHER" id="PTHR12110">
    <property type="entry name" value="HYDROXYPYRUVATE ISOMERASE"/>
    <property type="match status" value="1"/>
</dbReference>
<dbReference type="RefSeq" id="WP_099515574.1">
    <property type="nucleotide sequence ID" value="NZ_CP016619.1"/>
</dbReference>
<dbReference type="Gene3D" id="3.20.20.150">
    <property type="entry name" value="Divalent-metal-dependent TIM barrel enzymes"/>
    <property type="match status" value="1"/>
</dbReference>
<sequence length="272" mass="30191">MISFGFSTIGCPDYSIDQVIAMAKENGYSGVEIRFLRGTVDLASLDEFSPRKIGETRRRFEDAGIEIVGINTGVRMASLDEAVRSQQRDTARANLAIAEALGANYLRVFGGPLPSEQDPEDTLDAIAAGLGEIADMTSERGVTSLIETHDAFCLSPSILDLYRRGASDKLGVLWDTLHTYRHGEDGEETWARLGDRIKLVHVKDSMKATAEGFDFALTGEGTVPVMSFVDLLERKGFDGYVNFEWEKGWHREIPEPEVALPHFSRFMIHNRS</sequence>
<proteinExistence type="predicted"/>
<protein>
    <recommendedName>
        <fullName evidence="1">Xylose isomerase-like TIM barrel domain-containing protein</fullName>
    </recommendedName>
</protein>
<dbReference type="OrthoDB" id="9815124at2"/>
<dbReference type="KEGG" id="moc:BB934_41900"/>